<feature type="domain" description="Ancillary SecYEG translocon subunit/Cell division coordinator CpoB TPR" evidence="2">
    <location>
        <begin position="29"/>
        <end position="162"/>
    </location>
</feature>
<dbReference type="Pfam" id="PF09976">
    <property type="entry name" value="TPR_21"/>
    <property type="match status" value="1"/>
</dbReference>
<keyword evidence="1" id="KW-0812">Transmembrane</keyword>
<dbReference type="AlphaFoldDB" id="A0A381TEK5"/>
<keyword evidence="1" id="KW-1133">Transmembrane helix</keyword>
<evidence type="ECO:0000313" key="3">
    <source>
        <dbReference type="EMBL" id="SVA14174.1"/>
    </source>
</evidence>
<protein>
    <recommendedName>
        <fullName evidence="2">Ancillary SecYEG translocon subunit/Cell division coordinator CpoB TPR domain-containing protein</fullName>
    </recommendedName>
</protein>
<dbReference type="EMBL" id="UINC01004418">
    <property type="protein sequence ID" value="SVA14174.1"/>
    <property type="molecule type" value="Genomic_DNA"/>
</dbReference>
<dbReference type="InterPro" id="IPR011990">
    <property type="entry name" value="TPR-like_helical_dom_sf"/>
</dbReference>
<accession>A0A381TEK5</accession>
<evidence type="ECO:0000256" key="1">
    <source>
        <dbReference type="SAM" id="Phobius"/>
    </source>
</evidence>
<gene>
    <name evidence="3" type="ORF">METZ01_LOCUS67028</name>
</gene>
<name>A0A381TEK5_9ZZZZ</name>
<sequence length="224" mass="25819">MAKKFKITRKELLKEPDQFLSSTDKAMLFFTKNRSSVIGGVVGVLLLGLAFLGYQGYQKSQIMKFESLYFKMEEIAEESEKKGIKPQDELIKIRDQIIEGPHKNRASLFLADVYFQYEEFDKAKSIYQKVKNNSHGLNHEMASVGLAYTYEAKGDFKKAINLYKLTIDSNSSFPLFQVYWSLARCYENNNDTSNALLILREMQIKFSGSAELRKIDNRIKELST</sequence>
<proteinExistence type="predicted"/>
<keyword evidence="1" id="KW-0472">Membrane</keyword>
<organism evidence="3">
    <name type="scientific">marine metagenome</name>
    <dbReference type="NCBI Taxonomy" id="408172"/>
    <lineage>
        <taxon>unclassified sequences</taxon>
        <taxon>metagenomes</taxon>
        <taxon>ecological metagenomes</taxon>
    </lineage>
</organism>
<dbReference type="Gene3D" id="1.25.40.10">
    <property type="entry name" value="Tetratricopeptide repeat domain"/>
    <property type="match status" value="1"/>
</dbReference>
<dbReference type="InterPro" id="IPR018704">
    <property type="entry name" value="SecYEG/CpoB_TPR"/>
</dbReference>
<feature type="transmembrane region" description="Helical" evidence="1">
    <location>
        <begin position="37"/>
        <end position="57"/>
    </location>
</feature>
<evidence type="ECO:0000259" key="2">
    <source>
        <dbReference type="Pfam" id="PF09976"/>
    </source>
</evidence>
<reference evidence="3" key="1">
    <citation type="submission" date="2018-05" db="EMBL/GenBank/DDBJ databases">
        <authorList>
            <person name="Lanie J.A."/>
            <person name="Ng W.-L."/>
            <person name="Kazmierczak K.M."/>
            <person name="Andrzejewski T.M."/>
            <person name="Davidsen T.M."/>
            <person name="Wayne K.J."/>
            <person name="Tettelin H."/>
            <person name="Glass J.I."/>
            <person name="Rusch D."/>
            <person name="Podicherti R."/>
            <person name="Tsui H.-C.T."/>
            <person name="Winkler M.E."/>
        </authorList>
    </citation>
    <scope>NUCLEOTIDE SEQUENCE</scope>
</reference>
<dbReference type="SUPFAM" id="SSF48452">
    <property type="entry name" value="TPR-like"/>
    <property type="match status" value="1"/>
</dbReference>